<dbReference type="EMBL" id="CADILG010000010">
    <property type="protein sequence ID" value="CAB3855524.1"/>
    <property type="molecule type" value="Genomic_DNA"/>
</dbReference>
<reference evidence="1 2" key="1">
    <citation type="submission" date="2020-04" db="EMBL/GenBank/DDBJ databases">
        <authorList>
            <person name="De Canck E."/>
        </authorList>
    </citation>
    <scope>NUCLEOTIDE SEQUENCE [LARGE SCALE GENOMIC DNA]</scope>
    <source>
        <strain evidence="1 2">LMG 26858</strain>
    </source>
</reference>
<accession>A0A6S7CWN7</accession>
<organism evidence="1 2">
    <name type="scientific">Achromobacter anxifer</name>
    <dbReference type="NCBI Taxonomy" id="1287737"/>
    <lineage>
        <taxon>Bacteria</taxon>
        <taxon>Pseudomonadati</taxon>
        <taxon>Pseudomonadota</taxon>
        <taxon>Betaproteobacteria</taxon>
        <taxon>Burkholderiales</taxon>
        <taxon>Alcaligenaceae</taxon>
        <taxon>Achromobacter</taxon>
    </lineage>
</organism>
<keyword evidence="2" id="KW-1185">Reference proteome</keyword>
<dbReference type="RefSeq" id="WP_175206838.1">
    <property type="nucleotide sequence ID" value="NZ_CADILG010000010.1"/>
</dbReference>
<dbReference type="Proteomes" id="UP000494117">
    <property type="component" value="Unassembled WGS sequence"/>
</dbReference>
<proteinExistence type="predicted"/>
<name>A0A6S7CWN7_9BURK</name>
<protein>
    <submittedName>
        <fullName evidence="1">Uncharacterized protein</fullName>
    </submittedName>
</protein>
<gene>
    <name evidence="1" type="ORF">LMG26858_01942</name>
</gene>
<evidence type="ECO:0000313" key="2">
    <source>
        <dbReference type="Proteomes" id="UP000494117"/>
    </source>
</evidence>
<evidence type="ECO:0000313" key="1">
    <source>
        <dbReference type="EMBL" id="CAB3855524.1"/>
    </source>
</evidence>
<sequence length="47" mass="5378">MQRKYIVMWWDAAGNARQSEKMEQACAQTFASSMLPEQEARLVLVCA</sequence>
<dbReference type="AlphaFoldDB" id="A0A6S7CWN7"/>